<dbReference type="HOGENOM" id="CLU_009583_33_0_9"/>
<dbReference type="STRING" id="887929.HMP0721_0714"/>
<evidence type="ECO:0000259" key="2">
    <source>
        <dbReference type="Pfam" id="PF13439"/>
    </source>
</evidence>
<dbReference type="Gene3D" id="3.40.50.2000">
    <property type="entry name" value="Glycogen Phosphorylase B"/>
    <property type="match status" value="2"/>
</dbReference>
<reference evidence="3 4" key="1">
    <citation type="submission" date="2010-12" db="EMBL/GenBank/DDBJ databases">
        <authorList>
            <person name="Muzny D."/>
            <person name="Qin X."/>
            <person name="Deng J."/>
            <person name="Jiang H."/>
            <person name="Liu Y."/>
            <person name="Qu J."/>
            <person name="Song X.-Z."/>
            <person name="Zhang L."/>
            <person name="Thornton R."/>
            <person name="Coyle M."/>
            <person name="Francisco L."/>
            <person name="Jackson L."/>
            <person name="Javaid M."/>
            <person name="Korchina V."/>
            <person name="Kovar C."/>
            <person name="Mata R."/>
            <person name="Mathew T."/>
            <person name="Ngo R."/>
            <person name="Nguyen L."/>
            <person name="Nguyen N."/>
            <person name="Okwuonu G."/>
            <person name="Ongeri F."/>
            <person name="Pham C."/>
            <person name="Simmons D."/>
            <person name="Wilczek-Boney K."/>
            <person name="Hale W."/>
            <person name="Jakkamsetti A."/>
            <person name="Pham P."/>
            <person name="Ruth R."/>
            <person name="San Lucas F."/>
            <person name="Warren J."/>
            <person name="Zhang J."/>
            <person name="Zhao Z."/>
            <person name="Zhou C."/>
            <person name="Zhu D."/>
            <person name="Lee S."/>
            <person name="Bess C."/>
            <person name="Blankenburg K."/>
            <person name="Forbes L."/>
            <person name="Fu Q."/>
            <person name="Gubbala S."/>
            <person name="Hirani K."/>
            <person name="Jayaseelan J.C."/>
            <person name="Lara F."/>
            <person name="Munidasa M."/>
            <person name="Palculict T."/>
            <person name="Patil S."/>
            <person name="Pu L.-L."/>
            <person name="Saada N."/>
            <person name="Tang L."/>
            <person name="Weissenberger G."/>
            <person name="Zhu Y."/>
            <person name="Hemphill L."/>
            <person name="Shang Y."/>
            <person name="Youmans B."/>
            <person name="Ayvaz T."/>
            <person name="Ross M."/>
            <person name="Santibanez J."/>
            <person name="Aqrawi P."/>
            <person name="Gross S."/>
            <person name="Joshi V."/>
            <person name="Fowler G."/>
            <person name="Nazareth L."/>
            <person name="Reid J."/>
            <person name="Worley K."/>
            <person name="Petrosino J."/>
            <person name="Highlander S."/>
            <person name="Gibbs R."/>
        </authorList>
    </citation>
    <scope>NUCLEOTIDE SEQUENCE [LARGE SCALE GENOMIC DNA]</scope>
    <source>
        <strain evidence="3 4">ATCC 23263</strain>
    </source>
</reference>
<dbReference type="OrthoDB" id="9806653at2"/>
<keyword evidence="4" id="KW-1185">Reference proteome</keyword>
<dbReference type="GO" id="GO:0016757">
    <property type="term" value="F:glycosyltransferase activity"/>
    <property type="evidence" value="ECO:0007669"/>
    <property type="project" value="UniProtKB-KW"/>
</dbReference>
<proteinExistence type="predicted"/>
<sequence>MTKVLEINVDDIGNGGVYSLVKNVIENKPKSLQIDIACQEPFEKQENLDYLKKWGTTVHYVGHAGNKIVKQYHIYKNLKNLMQNQKYDFVHIHSDVSNKLWVAGKAAKAAGIKNIVLHSHAAGVDGSHRQFKECIHKFFRKKLKNIGTKFVACSGLARQWMFPNIYPGRVLLINNGVDLGKFKYDEVVRLAIRKEMGLQNACVIGHVGRFAFQKNHPYLIEIFERVKKHIPNAKLLLIGEGDSKSEIETLVAQKNLKKDVIFYGSSQRVNQLFQAMDIFLLPSHFEGLPIVGVEAQASGLPVIFSDQVTREAKLTENVSFLPINNESLGLWVNNVKKFVRIERQDTSDEIRKKQFSIEDTVHQFLNLYIKI</sequence>
<dbReference type="Pfam" id="PF00534">
    <property type="entry name" value="Glycos_transf_1"/>
    <property type="match status" value="1"/>
</dbReference>
<comment type="caution">
    <text evidence="3">The sequence shown here is derived from an EMBL/GenBank/DDBJ whole genome shotgun (WGS) entry which is preliminary data.</text>
</comment>
<keyword evidence="3" id="KW-0328">Glycosyltransferase</keyword>
<dbReference type="InterPro" id="IPR001296">
    <property type="entry name" value="Glyco_trans_1"/>
</dbReference>
<dbReference type="InterPro" id="IPR028098">
    <property type="entry name" value="Glyco_trans_4-like_N"/>
</dbReference>
<dbReference type="EMBL" id="AEQN01000011">
    <property type="protein sequence ID" value="EFV02291.1"/>
    <property type="molecule type" value="Genomic_DNA"/>
</dbReference>
<dbReference type="RefSeq" id="WP_006598138.1">
    <property type="nucleotide sequence ID" value="NZ_GL622359.1"/>
</dbReference>
<dbReference type="Proteomes" id="UP000004754">
    <property type="component" value="Unassembled WGS sequence"/>
</dbReference>
<feature type="domain" description="Glycosyltransferase subfamily 4-like N-terminal" evidence="2">
    <location>
        <begin position="33"/>
        <end position="179"/>
    </location>
</feature>
<gene>
    <name evidence="3" type="ORF">HMP0721_0714</name>
</gene>
<evidence type="ECO:0000313" key="3">
    <source>
        <dbReference type="EMBL" id="EFV02291.1"/>
    </source>
</evidence>
<dbReference type="PANTHER" id="PTHR12526">
    <property type="entry name" value="GLYCOSYLTRANSFERASE"/>
    <property type="match status" value="1"/>
</dbReference>
<dbReference type="Pfam" id="PF13439">
    <property type="entry name" value="Glyco_transf_4"/>
    <property type="match status" value="1"/>
</dbReference>
<protein>
    <submittedName>
        <fullName evidence="3">Glycosyltransferase, group 1 family protein</fullName>
        <ecNumber evidence="3">2.4.-.-</ecNumber>
    </submittedName>
</protein>
<accession>E6MFD1</accession>
<dbReference type="EC" id="2.4.-.-" evidence="3"/>
<evidence type="ECO:0000259" key="1">
    <source>
        <dbReference type="Pfam" id="PF00534"/>
    </source>
</evidence>
<evidence type="ECO:0000313" key="4">
    <source>
        <dbReference type="Proteomes" id="UP000004754"/>
    </source>
</evidence>
<feature type="domain" description="Glycosyl transferase family 1" evidence="1">
    <location>
        <begin position="200"/>
        <end position="308"/>
    </location>
</feature>
<dbReference type="eggNOG" id="COG0438">
    <property type="taxonomic scope" value="Bacteria"/>
</dbReference>
<keyword evidence="3" id="KW-0808">Transferase</keyword>
<name>E6MFD1_9FIRM</name>
<organism evidence="3 4">
    <name type="scientific">Pseudoramibacter alactolyticus ATCC 23263</name>
    <dbReference type="NCBI Taxonomy" id="887929"/>
    <lineage>
        <taxon>Bacteria</taxon>
        <taxon>Bacillati</taxon>
        <taxon>Bacillota</taxon>
        <taxon>Clostridia</taxon>
        <taxon>Eubacteriales</taxon>
        <taxon>Eubacteriaceae</taxon>
        <taxon>Pseudoramibacter</taxon>
    </lineage>
</organism>
<dbReference type="AlphaFoldDB" id="E6MFD1"/>
<dbReference type="SUPFAM" id="SSF53756">
    <property type="entry name" value="UDP-Glycosyltransferase/glycogen phosphorylase"/>
    <property type="match status" value="1"/>
</dbReference>